<dbReference type="InterPro" id="IPR011009">
    <property type="entry name" value="Kinase-like_dom_sf"/>
</dbReference>
<keyword evidence="3" id="KW-1185">Reference proteome</keyword>
<feature type="region of interest" description="Disordered" evidence="1">
    <location>
        <begin position="1"/>
        <end position="22"/>
    </location>
</feature>
<proteinExistence type="predicted"/>
<organism evidence="2 3">
    <name type="scientific">Cetraspora pellucida</name>
    <dbReference type="NCBI Taxonomy" id="1433469"/>
    <lineage>
        <taxon>Eukaryota</taxon>
        <taxon>Fungi</taxon>
        <taxon>Fungi incertae sedis</taxon>
        <taxon>Mucoromycota</taxon>
        <taxon>Glomeromycotina</taxon>
        <taxon>Glomeromycetes</taxon>
        <taxon>Diversisporales</taxon>
        <taxon>Gigasporaceae</taxon>
        <taxon>Cetraspora</taxon>
    </lineage>
</organism>
<comment type="caution">
    <text evidence="2">The sequence shown here is derived from an EMBL/GenBank/DDBJ whole genome shotgun (WGS) entry which is preliminary data.</text>
</comment>
<evidence type="ECO:0000313" key="2">
    <source>
        <dbReference type="EMBL" id="CAG8751926.1"/>
    </source>
</evidence>
<evidence type="ECO:0000313" key="3">
    <source>
        <dbReference type="Proteomes" id="UP000789759"/>
    </source>
</evidence>
<feature type="region of interest" description="Disordered" evidence="1">
    <location>
        <begin position="496"/>
        <end position="559"/>
    </location>
</feature>
<dbReference type="SUPFAM" id="SSF56112">
    <property type="entry name" value="Protein kinase-like (PK-like)"/>
    <property type="match status" value="1"/>
</dbReference>
<dbReference type="Gene3D" id="1.10.510.10">
    <property type="entry name" value="Transferase(Phosphotransferase) domain 1"/>
    <property type="match status" value="1"/>
</dbReference>
<gene>
    <name evidence="2" type="ORF">CPELLU_LOCUS14755</name>
</gene>
<name>A0A9N9NRV5_9GLOM</name>
<feature type="compositionally biased region" description="Polar residues" evidence="1">
    <location>
        <begin position="513"/>
        <end position="559"/>
    </location>
</feature>
<protein>
    <submittedName>
        <fullName evidence="2">23004_t:CDS:1</fullName>
    </submittedName>
</protein>
<dbReference type="EMBL" id="CAJVQA010018052">
    <property type="protein sequence ID" value="CAG8751926.1"/>
    <property type="molecule type" value="Genomic_DNA"/>
</dbReference>
<sequence>MDIDKGESSYKEDNPDLPNRPLYISENHSVHTKIEHEADSNSYENEIHQKIEYLSCGHRIYGSKLCILCLTNINFEEPKDMSYGECPRCKRQNNGNNWCGSCAKDIYISTLPKEILDYISILPKEVRSSIKYFHELNISSTSVSSFFEFIPWVRLQNIKFLAEGGSGKVYTAEWLNGEIENINFNEDIVKRKASSQFVVLKPVSTNEFLSHYSAAKEVSPKIFGITFDASATFIVMKLFKENVRTSITRDYWNLFWLERMWPPIPEEIPTAYVDLIVRCWNPNPKKRPSSEEVSRILFDLRLLILYYTEILSEYLNSKEAMDNDNLSERIHSPIISNIKQSQDIAECQSKLEAFRNMVKFFKDDLIRLKTPAPKNIEQHPESSTSKIFNFLDDINLYLNPLSTSNNFNIVKNSEEWFRARIQISWDVTDQSPGLLGSLRIQNKNTGESTTINDQLDLTLRRLQWKVSVQPGTYVFAINDGTGEKFSGEFQVAQGTPVGGAKASDATKKDDNKSVNQVNNGKAITNGNLKSVDQKSSIPFTPTLSQGSHKTQAPMSPASTNVVASARKSDAIMMSPKAGLFLSLGII</sequence>
<feature type="compositionally biased region" description="Basic and acidic residues" evidence="1">
    <location>
        <begin position="1"/>
        <end position="14"/>
    </location>
</feature>
<dbReference type="Proteomes" id="UP000789759">
    <property type="component" value="Unassembled WGS sequence"/>
</dbReference>
<feature type="non-terminal residue" evidence="2">
    <location>
        <position position="586"/>
    </location>
</feature>
<accession>A0A9N9NRV5</accession>
<dbReference type="AlphaFoldDB" id="A0A9N9NRV5"/>
<reference evidence="2" key="1">
    <citation type="submission" date="2021-06" db="EMBL/GenBank/DDBJ databases">
        <authorList>
            <person name="Kallberg Y."/>
            <person name="Tangrot J."/>
            <person name="Rosling A."/>
        </authorList>
    </citation>
    <scope>NUCLEOTIDE SEQUENCE</scope>
    <source>
        <strain evidence="2">FL966</strain>
    </source>
</reference>
<dbReference type="OrthoDB" id="2317675at2759"/>
<evidence type="ECO:0000256" key="1">
    <source>
        <dbReference type="SAM" id="MobiDB-lite"/>
    </source>
</evidence>